<evidence type="ECO:0000256" key="1">
    <source>
        <dbReference type="ARBA" id="ARBA00004141"/>
    </source>
</evidence>
<feature type="transmembrane region" description="Helical" evidence="6">
    <location>
        <begin position="251"/>
        <end position="270"/>
    </location>
</feature>
<dbReference type="PANTHER" id="PTHR32322">
    <property type="entry name" value="INNER MEMBRANE TRANSPORTER"/>
    <property type="match status" value="1"/>
</dbReference>
<gene>
    <name evidence="8" type="ORF">ABVT11_07300</name>
</gene>
<evidence type="ECO:0000256" key="6">
    <source>
        <dbReference type="SAM" id="Phobius"/>
    </source>
</evidence>
<feature type="transmembrane region" description="Helical" evidence="6">
    <location>
        <begin position="218"/>
        <end position="239"/>
    </location>
</feature>
<reference evidence="8 9" key="1">
    <citation type="submission" date="2024-07" db="EMBL/GenBank/DDBJ databases">
        <title>Uliginosibacterium paludis KCTC:42655.</title>
        <authorList>
            <person name="Kim M.K."/>
        </authorList>
    </citation>
    <scope>NUCLEOTIDE SEQUENCE [LARGE SCALE GENOMIC DNA]</scope>
    <source>
        <strain evidence="8 9">KCTC 42655</strain>
    </source>
</reference>
<sequence length="297" mass="31320">MREVSVRGIYLRLVLTTFFWGGTFIAGRYLAQTVPHFIAASLRFLFALAGMLVFAWLSGRAIQWPRGRQWGVAGLLGLTGIFAYNAGFFAGLAHVQASRAALIVAASPVMTLCAVKLIQGSAWSLRALAGVALSFCGAVLVVSHGDPATLLHGALGIGEVFIFGAVVAWVAYTLAARYLAKGLDALSMTLSATLCGTVMLLIPAAFEAGNGGWPPIDWRAWLALAYMGLLGTSLSFVWYSQAVAMIGAARSTQFTNLVPVFGVLLSVLLLGEALPWASVAGGLMVVAGVLWVNRQPS</sequence>
<feature type="transmembrane region" description="Helical" evidence="6">
    <location>
        <begin position="9"/>
        <end position="31"/>
    </location>
</feature>
<comment type="caution">
    <text evidence="8">The sequence shown here is derived from an EMBL/GenBank/DDBJ whole genome shotgun (WGS) entry which is preliminary data.</text>
</comment>
<evidence type="ECO:0000256" key="4">
    <source>
        <dbReference type="ARBA" id="ARBA00022989"/>
    </source>
</evidence>
<comment type="subcellular location">
    <subcellularLocation>
        <location evidence="1">Membrane</location>
        <topology evidence="1">Multi-pass membrane protein</topology>
    </subcellularLocation>
</comment>
<feature type="domain" description="EamA" evidence="7">
    <location>
        <begin position="11"/>
        <end position="142"/>
    </location>
</feature>
<keyword evidence="9" id="KW-1185">Reference proteome</keyword>
<evidence type="ECO:0000256" key="3">
    <source>
        <dbReference type="ARBA" id="ARBA00022692"/>
    </source>
</evidence>
<feature type="domain" description="EamA" evidence="7">
    <location>
        <begin position="157"/>
        <end position="293"/>
    </location>
</feature>
<organism evidence="8 9">
    <name type="scientific">Uliginosibacterium paludis</name>
    <dbReference type="NCBI Taxonomy" id="1615952"/>
    <lineage>
        <taxon>Bacteria</taxon>
        <taxon>Pseudomonadati</taxon>
        <taxon>Pseudomonadota</taxon>
        <taxon>Betaproteobacteria</taxon>
        <taxon>Rhodocyclales</taxon>
        <taxon>Zoogloeaceae</taxon>
        <taxon>Uliginosibacterium</taxon>
    </lineage>
</organism>
<dbReference type="InterPro" id="IPR050638">
    <property type="entry name" value="AA-Vitamin_Transporters"/>
</dbReference>
<keyword evidence="5 6" id="KW-0472">Membrane</keyword>
<accession>A0ABV2CNZ6</accession>
<evidence type="ECO:0000259" key="7">
    <source>
        <dbReference type="Pfam" id="PF00892"/>
    </source>
</evidence>
<feature type="transmembrane region" description="Helical" evidence="6">
    <location>
        <begin position="150"/>
        <end position="174"/>
    </location>
</feature>
<feature type="transmembrane region" description="Helical" evidence="6">
    <location>
        <begin position="186"/>
        <end position="206"/>
    </location>
</feature>
<name>A0ABV2CNZ6_9RHOO</name>
<keyword evidence="4 6" id="KW-1133">Transmembrane helix</keyword>
<feature type="transmembrane region" description="Helical" evidence="6">
    <location>
        <begin position="37"/>
        <end position="58"/>
    </location>
</feature>
<dbReference type="EMBL" id="JBEWLZ010000003">
    <property type="protein sequence ID" value="MET1489629.1"/>
    <property type="molecule type" value="Genomic_DNA"/>
</dbReference>
<dbReference type="Pfam" id="PF00892">
    <property type="entry name" value="EamA"/>
    <property type="match status" value="2"/>
</dbReference>
<dbReference type="PANTHER" id="PTHR32322:SF2">
    <property type="entry name" value="EAMA DOMAIN-CONTAINING PROTEIN"/>
    <property type="match status" value="1"/>
</dbReference>
<dbReference type="SUPFAM" id="SSF103481">
    <property type="entry name" value="Multidrug resistance efflux transporter EmrE"/>
    <property type="match status" value="2"/>
</dbReference>
<feature type="transmembrane region" description="Helical" evidence="6">
    <location>
        <begin position="125"/>
        <end position="144"/>
    </location>
</feature>
<evidence type="ECO:0000313" key="9">
    <source>
        <dbReference type="Proteomes" id="UP001548590"/>
    </source>
</evidence>
<dbReference type="Proteomes" id="UP001548590">
    <property type="component" value="Unassembled WGS sequence"/>
</dbReference>
<evidence type="ECO:0000256" key="2">
    <source>
        <dbReference type="ARBA" id="ARBA00007362"/>
    </source>
</evidence>
<comment type="similarity">
    <text evidence="2">Belongs to the EamA transporter family.</text>
</comment>
<feature type="transmembrane region" description="Helical" evidence="6">
    <location>
        <begin position="100"/>
        <end position="118"/>
    </location>
</feature>
<feature type="transmembrane region" description="Helical" evidence="6">
    <location>
        <begin position="276"/>
        <end position="293"/>
    </location>
</feature>
<keyword evidence="3 6" id="KW-0812">Transmembrane</keyword>
<evidence type="ECO:0000313" key="8">
    <source>
        <dbReference type="EMBL" id="MET1489629.1"/>
    </source>
</evidence>
<evidence type="ECO:0000256" key="5">
    <source>
        <dbReference type="ARBA" id="ARBA00023136"/>
    </source>
</evidence>
<feature type="transmembrane region" description="Helical" evidence="6">
    <location>
        <begin position="70"/>
        <end position="94"/>
    </location>
</feature>
<proteinExistence type="inferred from homology"/>
<dbReference type="RefSeq" id="WP_345925128.1">
    <property type="nucleotide sequence ID" value="NZ_JBDIVF010000002.1"/>
</dbReference>
<protein>
    <submittedName>
        <fullName evidence="8">DMT family transporter</fullName>
    </submittedName>
</protein>
<dbReference type="InterPro" id="IPR037185">
    <property type="entry name" value="EmrE-like"/>
</dbReference>
<dbReference type="InterPro" id="IPR000620">
    <property type="entry name" value="EamA_dom"/>
</dbReference>